<dbReference type="Proteomes" id="UP000012166">
    <property type="component" value="Unassembled WGS sequence"/>
</dbReference>
<evidence type="ECO:0000313" key="2">
    <source>
        <dbReference type="Proteomes" id="UP000012166"/>
    </source>
</evidence>
<comment type="caution">
    <text evidence="1">The sequence shown here is derived from an EMBL/GenBank/DDBJ whole genome shotgun (WGS) entry which is preliminary data.</text>
</comment>
<sequence>MFRFWILISILCFFDQDLKILVLKPNRVNRLCEFGVMNAKAIIVLRSLDSYDS</sequence>
<dbReference type="EMBL" id="AHMS02000026">
    <property type="protein sequence ID" value="EMN17447.1"/>
    <property type="molecule type" value="Genomic_DNA"/>
</dbReference>
<evidence type="ECO:0000313" key="1">
    <source>
        <dbReference type="EMBL" id="EMN17447.1"/>
    </source>
</evidence>
<reference evidence="1 2" key="1">
    <citation type="submission" date="2013-01" db="EMBL/GenBank/DDBJ databases">
        <authorList>
            <person name="Harkins D.M."/>
            <person name="Durkin A.S."/>
            <person name="Brinkac L.M."/>
            <person name="Haft D.H."/>
            <person name="Selengut J.D."/>
            <person name="Sanka R."/>
            <person name="DePew J."/>
            <person name="Purushe J."/>
            <person name="Hartskeerl R.A."/>
            <person name="Ahmed A."/>
            <person name="van der Linden H."/>
            <person name="Goris M.G.A."/>
            <person name="Vinetz J.M."/>
            <person name="Sutton G.G."/>
            <person name="Nierman W.C."/>
            <person name="Fouts D.E."/>
        </authorList>
    </citation>
    <scope>NUCLEOTIDE SEQUENCE [LARGE SCALE GENOMIC DNA]</scope>
    <source>
        <strain evidence="1 2">Brem 328</strain>
    </source>
</reference>
<name>A0ABC9SIA3_LEPBO</name>
<accession>A0ABC9SIA3</accession>
<gene>
    <name evidence="1" type="ORF">LEP1GSC056_3893</name>
</gene>
<dbReference type="AlphaFoldDB" id="A0ABC9SIA3"/>
<protein>
    <submittedName>
        <fullName evidence="1">Uncharacterized protein</fullName>
    </submittedName>
</protein>
<proteinExistence type="predicted"/>
<organism evidence="1 2">
    <name type="scientific">Leptospira borgpetersenii str. Brem 328</name>
    <dbReference type="NCBI Taxonomy" id="1049780"/>
    <lineage>
        <taxon>Bacteria</taxon>
        <taxon>Pseudomonadati</taxon>
        <taxon>Spirochaetota</taxon>
        <taxon>Spirochaetia</taxon>
        <taxon>Leptospirales</taxon>
        <taxon>Leptospiraceae</taxon>
        <taxon>Leptospira</taxon>
    </lineage>
</organism>